<proteinExistence type="predicted"/>
<dbReference type="InterPro" id="IPR013321">
    <property type="entry name" value="Arc_rbn_hlx_hlx"/>
</dbReference>
<dbReference type="InterPro" id="IPR010985">
    <property type="entry name" value="Ribbon_hlx_hlx"/>
</dbReference>
<protein>
    <submittedName>
        <fullName evidence="1">CopG family transcriptional regulator</fullName>
    </submittedName>
</protein>
<name>A0A7C2UJ97_9CREN</name>
<dbReference type="GO" id="GO:0006355">
    <property type="term" value="P:regulation of DNA-templated transcription"/>
    <property type="evidence" value="ECO:0007669"/>
    <property type="project" value="InterPro"/>
</dbReference>
<dbReference type="PANTHER" id="PTHR36215">
    <property type="entry name" value="BLL4998 PROTEIN"/>
    <property type="match status" value="1"/>
</dbReference>
<evidence type="ECO:0000313" key="1">
    <source>
        <dbReference type="EMBL" id="HEU97668.1"/>
    </source>
</evidence>
<dbReference type="Gene3D" id="1.10.1220.10">
    <property type="entry name" value="Met repressor-like"/>
    <property type="match status" value="1"/>
</dbReference>
<dbReference type="Proteomes" id="UP000885664">
    <property type="component" value="Unassembled WGS sequence"/>
</dbReference>
<dbReference type="CDD" id="cd22231">
    <property type="entry name" value="RHH_NikR_HicB-like"/>
    <property type="match status" value="1"/>
</dbReference>
<sequence length="60" mass="6709">MGRTGTSLITCKIPTEMAQEIDDLVNRGHFESRSDAIRYAIGLLLSSKQRGDEQESAVRR</sequence>
<organism evidence="1">
    <name type="scientific">Fervidicoccus fontis</name>
    <dbReference type="NCBI Taxonomy" id="683846"/>
    <lineage>
        <taxon>Archaea</taxon>
        <taxon>Thermoproteota</taxon>
        <taxon>Thermoprotei</taxon>
        <taxon>Fervidicoccales</taxon>
        <taxon>Fervidicoccaceae</taxon>
        <taxon>Fervidicoccus</taxon>
    </lineage>
</organism>
<dbReference type="AlphaFoldDB" id="A0A7C2UJ97"/>
<gene>
    <name evidence="1" type="ORF">ENO36_02285</name>
</gene>
<reference evidence="1" key="1">
    <citation type="journal article" date="2020" name="mSystems">
        <title>Genome- and Community-Level Interaction Insights into Carbon Utilization and Element Cycling Functions of Hydrothermarchaeota in Hydrothermal Sediment.</title>
        <authorList>
            <person name="Zhou Z."/>
            <person name="Liu Y."/>
            <person name="Xu W."/>
            <person name="Pan J."/>
            <person name="Luo Z.H."/>
            <person name="Li M."/>
        </authorList>
    </citation>
    <scope>NUCLEOTIDE SEQUENCE [LARGE SCALE GENOMIC DNA]</scope>
    <source>
        <strain evidence="1">SpSt-1259</strain>
    </source>
</reference>
<dbReference type="SUPFAM" id="SSF47598">
    <property type="entry name" value="Ribbon-helix-helix"/>
    <property type="match status" value="1"/>
</dbReference>
<accession>A0A7C2UJ97</accession>
<dbReference type="PANTHER" id="PTHR36215:SF1">
    <property type="entry name" value="BLL4998 PROTEIN"/>
    <property type="match status" value="1"/>
</dbReference>
<dbReference type="EMBL" id="DSFE01000049">
    <property type="protein sequence ID" value="HEU97668.1"/>
    <property type="molecule type" value="Genomic_DNA"/>
</dbReference>
<comment type="caution">
    <text evidence="1">The sequence shown here is derived from an EMBL/GenBank/DDBJ whole genome shotgun (WGS) entry which is preliminary data.</text>
</comment>